<evidence type="ECO:0000256" key="6">
    <source>
        <dbReference type="ARBA" id="ARBA00023125"/>
    </source>
</evidence>
<sequence length="306" mass="32543">MGHMASPPDLDKAVDMYMDHLRLVLGRSENTVRAYSADLRAACEGLDGVEGFTLDHCRDVLDWAVEAGHSATSVARMVSSLRGFGGYLARQGWVGTNPAAPLRAPKTDRHLPRVLKADGAREMLDAAAQAAGETDDPVPTRDWAMLELLYATGVRVSELVGVDLDDVDTGERTVRVTGKGGKTRVVPFGPSTATALRAWIDARPRLSGPSSGPALFLGVRGGRIDPRQVRTVVRTATAAAGGPTLSPHGIRHSTATAVLEGGADLRIVQELLGHSSMATTQIYTHVGTERLKAVYRQAHPRSGATD</sequence>
<comment type="subcellular location">
    <subcellularLocation>
        <location evidence="1 9">Cytoplasm</location>
    </subcellularLocation>
</comment>
<dbReference type="InterPro" id="IPR013762">
    <property type="entry name" value="Integrase-like_cat_sf"/>
</dbReference>
<reference evidence="12 13" key="1">
    <citation type="submission" date="2018-01" db="EMBL/GenBank/DDBJ databases">
        <title>Twenty Corynebacterium bovis Genomes.</title>
        <authorList>
            <person name="Gulvik C.A."/>
        </authorList>
    </citation>
    <scope>NUCLEOTIDE SEQUENCE [LARGE SCALE GENOMIC DNA]</scope>
    <source>
        <strain evidence="12 13">16-2004</strain>
    </source>
</reference>
<dbReference type="Pfam" id="PF00589">
    <property type="entry name" value="Phage_integrase"/>
    <property type="match status" value="1"/>
</dbReference>
<comment type="subunit">
    <text evidence="9">Forms a cyclic heterotetrameric complex composed of two molecules of XerC and two molecules of XerD.</text>
</comment>
<dbReference type="InterPro" id="IPR023009">
    <property type="entry name" value="Tyrosine_recombinase_XerC/XerD"/>
</dbReference>
<protein>
    <recommendedName>
        <fullName evidence="9">Tyrosine recombinase XerC</fullName>
    </recommendedName>
</protein>
<dbReference type="InterPro" id="IPR044068">
    <property type="entry name" value="CB"/>
</dbReference>
<evidence type="ECO:0000256" key="7">
    <source>
        <dbReference type="ARBA" id="ARBA00023172"/>
    </source>
</evidence>
<evidence type="ECO:0000256" key="9">
    <source>
        <dbReference type="HAMAP-Rule" id="MF_01808"/>
    </source>
</evidence>
<keyword evidence="5 9" id="KW-0229">DNA integration</keyword>
<dbReference type="HAMAP" id="MF_01808">
    <property type="entry name" value="Recomb_XerC_XerD"/>
    <property type="match status" value="1"/>
</dbReference>
<feature type="domain" description="Tyr recombinase" evidence="10">
    <location>
        <begin position="110"/>
        <end position="296"/>
    </location>
</feature>
<evidence type="ECO:0000256" key="3">
    <source>
        <dbReference type="ARBA" id="ARBA00022618"/>
    </source>
</evidence>
<dbReference type="GO" id="GO:0007059">
    <property type="term" value="P:chromosome segregation"/>
    <property type="evidence" value="ECO:0007669"/>
    <property type="project" value="UniProtKB-UniRule"/>
</dbReference>
<dbReference type="PANTHER" id="PTHR30349">
    <property type="entry name" value="PHAGE INTEGRASE-RELATED"/>
    <property type="match status" value="1"/>
</dbReference>
<dbReference type="GO" id="GO:0006313">
    <property type="term" value="P:DNA transposition"/>
    <property type="evidence" value="ECO:0007669"/>
    <property type="project" value="UniProtKB-UniRule"/>
</dbReference>
<dbReference type="PROSITE" id="PS51900">
    <property type="entry name" value="CB"/>
    <property type="match status" value="1"/>
</dbReference>
<feature type="active site" evidence="9">
    <location>
        <position position="179"/>
    </location>
</feature>
<keyword evidence="2 9" id="KW-0963">Cytoplasm</keyword>
<gene>
    <name evidence="9" type="primary">xerC</name>
    <name evidence="12" type="ORF">CXF42_04505</name>
</gene>
<dbReference type="AlphaFoldDB" id="A0A3R8QKP3"/>
<dbReference type="Gene3D" id="1.10.150.130">
    <property type="match status" value="1"/>
</dbReference>
<dbReference type="GO" id="GO:0009037">
    <property type="term" value="F:tyrosine-based site-specific recombinase activity"/>
    <property type="evidence" value="ECO:0007669"/>
    <property type="project" value="UniProtKB-UniRule"/>
</dbReference>
<dbReference type="GO" id="GO:0003677">
    <property type="term" value="F:DNA binding"/>
    <property type="evidence" value="ECO:0007669"/>
    <property type="project" value="UniProtKB-UniRule"/>
</dbReference>
<evidence type="ECO:0000313" key="12">
    <source>
        <dbReference type="EMBL" id="RRQ04376.1"/>
    </source>
</evidence>
<evidence type="ECO:0000313" key="13">
    <source>
        <dbReference type="Proteomes" id="UP000278422"/>
    </source>
</evidence>
<dbReference type="InterPro" id="IPR050090">
    <property type="entry name" value="Tyrosine_recombinase_XerCD"/>
</dbReference>
<comment type="function">
    <text evidence="9">Site-specific tyrosine recombinase, which acts by catalyzing the cutting and rejoining of the recombining DNA molecules. The XerC-XerD complex is essential to convert dimers of the bacterial chromosome into monomers to permit their segregation at cell division. It also contributes to the segregational stability of plasmids.</text>
</comment>
<organism evidence="12 13">
    <name type="scientific">Corynebacterium bovis</name>
    <dbReference type="NCBI Taxonomy" id="36808"/>
    <lineage>
        <taxon>Bacteria</taxon>
        <taxon>Bacillati</taxon>
        <taxon>Actinomycetota</taxon>
        <taxon>Actinomycetes</taxon>
        <taxon>Mycobacteriales</taxon>
        <taxon>Corynebacteriaceae</taxon>
        <taxon>Corynebacterium</taxon>
    </lineage>
</organism>
<dbReference type="CDD" id="cd00798">
    <property type="entry name" value="INT_XerDC_C"/>
    <property type="match status" value="1"/>
</dbReference>
<dbReference type="PANTHER" id="PTHR30349:SF77">
    <property type="entry name" value="TYROSINE RECOMBINASE XERC"/>
    <property type="match status" value="1"/>
</dbReference>
<proteinExistence type="inferred from homology"/>
<evidence type="ECO:0000259" key="10">
    <source>
        <dbReference type="PROSITE" id="PS51898"/>
    </source>
</evidence>
<dbReference type="RefSeq" id="WP_125174147.1">
    <property type="nucleotide sequence ID" value="NZ_JBHYBM010000337.1"/>
</dbReference>
<feature type="domain" description="Core-binding (CB)" evidence="11">
    <location>
        <begin position="8"/>
        <end position="89"/>
    </location>
</feature>
<feature type="active site" evidence="9">
    <location>
        <position position="251"/>
    </location>
</feature>
<evidence type="ECO:0000256" key="2">
    <source>
        <dbReference type="ARBA" id="ARBA00022490"/>
    </source>
</evidence>
<dbReference type="GO" id="GO:0051301">
    <property type="term" value="P:cell division"/>
    <property type="evidence" value="ECO:0007669"/>
    <property type="project" value="UniProtKB-KW"/>
</dbReference>
<dbReference type="PROSITE" id="PS51898">
    <property type="entry name" value="TYR_RECOMBINASE"/>
    <property type="match status" value="1"/>
</dbReference>
<dbReference type="InterPro" id="IPR011010">
    <property type="entry name" value="DNA_brk_join_enz"/>
</dbReference>
<evidence type="ECO:0000256" key="5">
    <source>
        <dbReference type="ARBA" id="ARBA00022908"/>
    </source>
</evidence>
<dbReference type="EMBL" id="PQNQ01000009">
    <property type="protein sequence ID" value="RRQ04376.1"/>
    <property type="molecule type" value="Genomic_DNA"/>
</dbReference>
<dbReference type="InterPro" id="IPR002104">
    <property type="entry name" value="Integrase_catalytic"/>
</dbReference>
<keyword evidence="4 9" id="KW-0159">Chromosome partition</keyword>
<evidence type="ECO:0000256" key="8">
    <source>
        <dbReference type="ARBA" id="ARBA00023306"/>
    </source>
</evidence>
<dbReference type="InterPro" id="IPR010998">
    <property type="entry name" value="Integrase_recombinase_N"/>
</dbReference>
<keyword evidence="6 9" id="KW-0238">DNA-binding</keyword>
<keyword evidence="8 9" id="KW-0131">Cell cycle</keyword>
<evidence type="ECO:0000259" key="11">
    <source>
        <dbReference type="PROSITE" id="PS51900"/>
    </source>
</evidence>
<dbReference type="Gene3D" id="1.10.443.10">
    <property type="entry name" value="Intergrase catalytic core"/>
    <property type="match status" value="1"/>
</dbReference>
<dbReference type="Pfam" id="PF02899">
    <property type="entry name" value="Phage_int_SAM_1"/>
    <property type="match status" value="1"/>
</dbReference>
<evidence type="ECO:0000256" key="1">
    <source>
        <dbReference type="ARBA" id="ARBA00004496"/>
    </source>
</evidence>
<comment type="similarity">
    <text evidence="9">Belongs to the 'phage' integrase family. XerC subfamily.</text>
</comment>
<feature type="active site" description="O-(3'-phospho-DNA)-tyrosine intermediate" evidence="9">
    <location>
        <position position="283"/>
    </location>
</feature>
<keyword evidence="7 9" id="KW-0233">DNA recombination</keyword>
<feature type="active site" evidence="9">
    <location>
        <position position="155"/>
    </location>
</feature>
<keyword evidence="13" id="KW-1185">Reference proteome</keyword>
<dbReference type="SUPFAM" id="SSF56349">
    <property type="entry name" value="DNA breaking-rejoining enzymes"/>
    <property type="match status" value="1"/>
</dbReference>
<accession>A0A3R8QKP3</accession>
<evidence type="ECO:0000256" key="4">
    <source>
        <dbReference type="ARBA" id="ARBA00022829"/>
    </source>
</evidence>
<name>A0A3R8QKP3_9CORY</name>
<dbReference type="InterPro" id="IPR004107">
    <property type="entry name" value="Integrase_SAM-like_N"/>
</dbReference>
<feature type="active site" evidence="9">
    <location>
        <position position="274"/>
    </location>
</feature>
<feature type="active site" evidence="9">
    <location>
        <position position="248"/>
    </location>
</feature>
<dbReference type="Proteomes" id="UP000278422">
    <property type="component" value="Unassembled WGS sequence"/>
</dbReference>
<comment type="caution">
    <text evidence="12">The sequence shown here is derived from an EMBL/GenBank/DDBJ whole genome shotgun (WGS) entry which is preliminary data.</text>
</comment>
<dbReference type="GO" id="GO:0005737">
    <property type="term" value="C:cytoplasm"/>
    <property type="evidence" value="ECO:0007669"/>
    <property type="project" value="UniProtKB-SubCell"/>
</dbReference>
<keyword evidence="3 9" id="KW-0132">Cell division</keyword>